<dbReference type="EMBL" id="KQ414617">
    <property type="protein sequence ID" value="KOC68110.1"/>
    <property type="molecule type" value="Genomic_DNA"/>
</dbReference>
<evidence type="ECO:0000256" key="6">
    <source>
        <dbReference type="ARBA" id="ARBA00023306"/>
    </source>
</evidence>
<dbReference type="InterPro" id="IPR011990">
    <property type="entry name" value="TPR-like_helical_dom_sf"/>
</dbReference>
<evidence type="ECO:0000256" key="8">
    <source>
        <dbReference type="SAM" id="MobiDB-lite"/>
    </source>
</evidence>
<keyword evidence="4" id="KW-0833">Ubl conjugation pathway</keyword>
<dbReference type="InterPro" id="IPR007192">
    <property type="entry name" value="APC8"/>
</dbReference>
<gene>
    <name evidence="10" type="ORF">WH47_03268</name>
</gene>
<dbReference type="Pfam" id="PF13181">
    <property type="entry name" value="TPR_8"/>
    <property type="match status" value="1"/>
</dbReference>
<dbReference type="PANTHER" id="PTHR12558:SF10">
    <property type="entry name" value="CELL DIVISION CYCLE PROTEIN 23 HOMOLOG"/>
    <property type="match status" value="1"/>
</dbReference>
<evidence type="ECO:0000256" key="1">
    <source>
        <dbReference type="ARBA" id="ARBA00022618"/>
    </source>
</evidence>
<feature type="repeat" description="TPR" evidence="7">
    <location>
        <begin position="355"/>
        <end position="388"/>
    </location>
</feature>
<name>A0A0L7RBB5_9HYME</name>
<dbReference type="GO" id="GO:0045842">
    <property type="term" value="P:positive regulation of mitotic metaphase/anaphase transition"/>
    <property type="evidence" value="ECO:0007669"/>
    <property type="project" value="TreeGrafter"/>
</dbReference>
<keyword evidence="2" id="KW-0677">Repeat</keyword>
<evidence type="ECO:0000256" key="5">
    <source>
        <dbReference type="ARBA" id="ARBA00022803"/>
    </source>
</evidence>
<protein>
    <submittedName>
        <fullName evidence="10">Cell division cycle protein 23 like protein</fullName>
    </submittedName>
</protein>
<evidence type="ECO:0000313" key="11">
    <source>
        <dbReference type="Proteomes" id="UP000053825"/>
    </source>
</evidence>
<dbReference type="PANTHER" id="PTHR12558">
    <property type="entry name" value="CELL DIVISION CYCLE 16,23,27"/>
    <property type="match status" value="1"/>
</dbReference>
<dbReference type="InterPro" id="IPR019734">
    <property type="entry name" value="TPR_rpt"/>
</dbReference>
<reference evidence="10 11" key="1">
    <citation type="submission" date="2015-07" db="EMBL/GenBank/DDBJ databases">
        <title>The genome of Habropoda laboriosa.</title>
        <authorList>
            <person name="Pan H."/>
            <person name="Kapheim K."/>
        </authorList>
    </citation>
    <scope>NUCLEOTIDE SEQUENCE [LARGE SCALE GENOMIC DNA]</scope>
    <source>
        <strain evidence="10">0110345459</strain>
    </source>
</reference>
<feature type="compositionally biased region" description="Polar residues" evidence="8">
    <location>
        <begin position="573"/>
        <end position="589"/>
    </location>
</feature>
<accession>A0A0L7RBB5</accession>
<dbReference type="GO" id="GO:0031145">
    <property type="term" value="P:anaphase-promoting complex-dependent catabolic process"/>
    <property type="evidence" value="ECO:0007669"/>
    <property type="project" value="TreeGrafter"/>
</dbReference>
<organism evidence="10 11">
    <name type="scientific">Habropoda laboriosa</name>
    <dbReference type="NCBI Taxonomy" id="597456"/>
    <lineage>
        <taxon>Eukaryota</taxon>
        <taxon>Metazoa</taxon>
        <taxon>Ecdysozoa</taxon>
        <taxon>Arthropoda</taxon>
        <taxon>Hexapoda</taxon>
        <taxon>Insecta</taxon>
        <taxon>Pterygota</taxon>
        <taxon>Neoptera</taxon>
        <taxon>Endopterygota</taxon>
        <taxon>Hymenoptera</taxon>
        <taxon>Apocrita</taxon>
        <taxon>Aculeata</taxon>
        <taxon>Apoidea</taxon>
        <taxon>Anthophila</taxon>
        <taxon>Apidae</taxon>
        <taxon>Habropoda</taxon>
    </lineage>
</organism>
<proteinExistence type="predicted"/>
<evidence type="ECO:0000313" key="10">
    <source>
        <dbReference type="EMBL" id="KOC68110.1"/>
    </source>
</evidence>
<evidence type="ECO:0000256" key="3">
    <source>
        <dbReference type="ARBA" id="ARBA00022776"/>
    </source>
</evidence>
<keyword evidence="6" id="KW-0131">Cell cycle</keyword>
<dbReference type="STRING" id="597456.A0A0L7RBB5"/>
<dbReference type="GO" id="GO:0016567">
    <property type="term" value="P:protein ubiquitination"/>
    <property type="evidence" value="ECO:0007669"/>
    <property type="project" value="TreeGrafter"/>
</dbReference>
<keyword evidence="5 7" id="KW-0802">TPR repeat</keyword>
<feature type="repeat" description="TPR" evidence="7">
    <location>
        <begin position="321"/>
        <end position="354"/>
    </location>
</feature>
<dbReference type="Proteomes" id="UP000053825">
    <property type="component" value="Unassembled WGS sequence"/>
</dbReference>
<dbReference type="Gene3D" id="1.25.40.10">
    <property type="entry name" value="Tetratricopeptide repeat domain"/>
    <property type="match status" value="2"/>
</dbReference>
<dbReference type="Pfam" id="PF13414">
    <property type="entry name" value="TPR_11"/>
    <property type="match status" value="1"/>
</dbReference>
<keyword evidence="3" id="KW-0498">Mitosis</keyword>
<dbReference type="AlphaFoldDB" id="A0A0L7RBB5"/>
<evidence type="ECO:0000256" key="7">
    <source>
        <dbReference type="PROSITE-ProRule" id="PRU00339"/>
    </source>
</evidence>
<dbReference type="GO" id="GO:0005680">
    <property type="term" value="C:anaphase-promoting complex"/>
    <property type="evidence" value="ECO:0007669"/>
    <property type="project" value="InterPro"/>
</dbReference>
<evidence type="ECO:0000256" key="4">
    <source>
        <dbReference type="ARBA" id="ARBA00022786"/>
    </source>
</evidence>
<dbReference type="PROSITE" id="PS50005">
    <property type="entry name" value="TPR"/>
    <property type="match status" value="2"/>
</dbReference>
<dbReference type="OrthoDB" id="10262026at2759"/>
<dbReference type="Pfam" id="PF13174">
    <property type="entry name" value="TPR_6"/>
    <property type="match status" value="1"/>
</dbReference>
<dbReference type="Pfam" id="PF04049">
    <property type="entry name" value="ANAPC8"/>
    <property type="match status" value="1"/>
</dbReference>
<dbReference type="SUPFAM" id="SSF48452">
    <property type="entry name" value="TPR-like"/>
    <property type="match status" value="1"/>
</dbReference>
<keyword evidence="11" id="KW-1185">Reference proteome</keyword>
<dbReference type="GO" id="GO:0051301">
    <property type="term" value="P:cell division"/>
    <property type="evidence" value="ECO:0007669"/>
    <property type="project" value="UniProtKB-KW"/>
</dbReference>
<feature type="domain" description="Cdc23" evidence="9">
    <location>
        <begin position="12"/>
        <end position="247"/>
    </location>
</feature>
<sequence>MEEFVKFDIKEVKTDLLRAINECSQRGLLHTTKWLAELSYSLKDVKLNTHDITTDLYIADTSEEEDTYILAKTYFDLKEYDRAAYFTEQCKTPKVRFLYLYSRYLSGEKKKIDDMTVVPPDPLKNESLKLLCADLRKDHLADKLDGFGLYLFGVTLKKLQLTREAMDVLVEATHKQPMHWGSWLELASLINDREKLECLCLPNHWMKHFFMAHMYLELQLIDEGLALYCELQSMGFEKNGYVLAQIAIAVHYRRGKRTFQKNHQPEHYVDNALETFKRIIKEDPYCLDNMDTYSNLLYVKEMKVELAYLAHRATEIDKYRLETCCIVGNYYSLRGDHQKAVMYFHRALKLNPQYLSAWTLLGHEFMEMKNTNGAIHSYRQAIEVNKRDYRAWYGLGQTYEILKMPFYALYYYKQAQLLRPHDSRMVLALGEAYEKQDKIQDALKCYYKACNVGDIEGMALLKLATLYEKLGEHDHAAAAYTDFVMDEFRNADRTDLSHAYKYLTQYHLKQGQLDQANHYAQKCLQFDETKEEAKALLRTIAQKRVKVEETSMVVEDMNETDPVIEQGERADTTPGSQLSPMNLSFMPTP</sequence>
<feature type="region of interest" description="Disordered" evidence="8">
    <location>
        <begin position="567"/>
        <end position="589"/>
    </location>
</feature>
<evidence type="ECO:0000259" key="9">
    <source>
        <dbReference type="Pfam" id="PF04049"/>
    </source>
</evidence>
<dbReference type="SMART" id="SM00028">
    <property type="entry name" value="TPR"/>
    <property type="match status" value="6"/>
</dbReference>
<evidence type="ECO:0000256" key="2">
    <source>
        <dbReference type="ARBA" id="ARBA00022737"/>
    </source>
</evidence>
<keyword evidence="1 10" id="KW-0132">Cell division</keyword>